<accession>A0A7X9P3V7</accession>
<comment type="caution">
    <text evidence="2">The sequence shown here is derived from an EMBL/GenBank/DDBJ whole genome shotgun (WGS) entry which is preliminary data.</text>
</comment>
<dbReference type="InterPro" id="IPR011050">
    <property type="entry name" value="Pectin_lyase_fold/virulence"/>
</dbReference>
<dbReference type="RefSeq" id="WP_169656425.1">
    <property type="nucleotide sequence ID" value="NZ_JABANE010000019.1"/>
</dbReference>
<proteinExistence type="predicted"/>
<keyword evidence="1" id="KW-0732">Signal</keyword>
<evidence type="ECO:0000313" key="2">
    <source>
        <dbReference type="EMBL" id="NME68112.1"/>
    </source>
</evidence>
<protein>
    <submittedName>
        <fullName evidence="2">Multidrug transporter</fullName>
    </submittedName>
</protein>
<name>A0A7X9P3V7_9BACT</name>
<evidence type="ECO:0000256" key="1">
    <source>
        <dbReference type="SAM" id="SignalP"/>
    </source>
</evidence>
<gene>
    <name evidence="2" type="ORF">HHU12_09080</name>
</gene>
<evidence type="ECO:0000313" key="3">
    <source>
        <dbReference type="Proteomes" id="UP000576082"/>
    </source>
</evidence>
<dbReference type="EMBL" id="JABANE010000019">
    <property type="protein sequence ID" value="NME68112.1"/>
    <property type="molecule type" value="Genomic_DNA"/>
</dbReference>
<dbReference type="AlphaFoldDB" id="A0A7X9P3V7"/>
<keyword evidence="3" id="KW-1185">Reference proteome</keyword>
<reference evidence="2 3" key="1">
    <citation type="submission" date="2020-04" db="EMBL/GenBank/DDBJ databases">
        <title>Flammeovirga sp. SR4, a novel species isolated from seawater.</title>
        <authorList>
            <person name="Wang X."/>
        </authorList>
    </citation>
    <scope>NUCLEOTIDE SEQUENCE [LARGE SCALE GENOMIC DNA]</scope>
    <source>
        <strain evidence="2 3">ATCC 23126</strain>
    </source>
</reference>
<dbReference type="PANTHER" id="PTHR41339">
    <property type="entry name" value="LIPL48"/>
    <property type="match status" value="1"/>
</dbReference>
<dbReference type="Proteomes" id="UP000576082">
    <property type="component" value="Unassembled WGS sequence"/>
</dbReference>
<dbReference type="PANTHER" id="PTHR41339:SF1">
    <property type="entry name" value="SECRETED PROTEIN"/>
    <property type="match status" value="1"/>
</dbReference>
<dbReference type="PROSITE" id="PS51257">
    <property type="entry name" value="PROKAR_LIPOPROTEIN"/>
    <property type="match status" value="1"/>
</dbReference>
<dbReference type="SUPFAM" id="SSF51126">
    <property type="entry name" value="Pectin lyase-like"/>
    <property type="match status" value="1"/>
</dbReference>
<feature type="chain" id="PRO_5031079263" evidence="1">
    <location>
        <begin position="23"/>
        <end position="389"/>
    </location>
</feature>
<organism evidence="2 3">
    <name type="scientific">Flammeovirga aprica JL-4</name>
    <dbReference type="NCBI Taxonomy" id="694437"/>
    <lineage>
        <taxon>Bacteria</taxon>
        <taxon>Pseudomonadati</taxon>
        <taxon>Bacteroidota</taxon>
        <taxon>Cytophagia</taxon>
        <taxon>Cytophagales</taxon>
        <taxon>Flammeovirgaceae</taxon>
        <taxon>Flammeovirga</taxon>
    </lineage>
</organism>
<feature type="signal peptide" evidence="1">
    <location>
        <begin position="1"/>
        <end position="22"/>
    </location>
</feature>
<sequence>MKKQFRYAIVVASLAVSLGSCSDDNTTTPDNPTDSLQDSAYAAKKIVAVEGATGFGETIPSWAKEASYAGTVVDISNPSETLAGGSIDADKTLEGVVVLAGPVTVASGVTLTIKAGTQVVATENDSYLMVLQGGKIMAEGTAENMIVFTSGQATQAPGDWGGILINGKAPINNGDANGQANNEVASGVMYGGTVADDNSGVLKYVRVEFTGYKYDSESEHNGFTFSGVGSGTQLSYLQAFKGSDDGLEWFGGTVSGTDLVSVGNEDDSFDWAHGFVGSLTNLWVEHDAARDHDKAFEIDNNSKDNSATPYSNATVKNVTVMGQSGETTAFRVREGAKGSFSNILVKNAKKGFDIHNDVTIRNVLSDELTVSNYSIEDVASEVEYVDDSE</sequence>